<dbReference type="InterPro" id="IPR001576">
    <property type="entry name" value="Phosphoglycerate_kinase"/>
</dbReference>
<feature type="binding site" evidence="15">
    <location>
        <begin position="394"/>
        <end position="397"/>
    </location>
    <ligand>
        <name>ATP</name>
        <dbReference type="ChEBI" id="CHEBI:30616"/>
    </ligand>
</feature>
<evidence type="ECO:0000256" key="4">
    <source>
        <dbReference type="ARBA" id="ARBA00008982"/>
    </source>
</evidence>
<dbReference type="Pfam" id="PF00162">
    <property type="entry name" value="PGK"/>
    <property type="match status" value="1"/>
</dbReference>
<evidence type="ECO:0000256" key="12">
    <source>
        <dbReference type="ARBA" id="ARBA00022842"/>
    </source>
</evidence>
<dbReference type="FunFam" id="3.40.50.1260:FF:000003">
    <property type="entry name" value="Phosphoglycerate kinase"/>
    <property type="match status" value="1"/>
</dbReference>
<dbReference type="EMBL" id="HBGA01052781">
    <property type="protein sequence ID" value="CAD9008324.1"/>
    <property type="molecule type" value="Transcribed_RNA"/>
</dbReference>
<keyword evidence="10 16" id="KW-0418">Kinase</keyword>
<evidence type="ECO:0000256" key="1">
    <source>
        <dbReference type="ARBA" id="ARBA00000642"/>
    </source>
</evidence>
<feature type="binding site" evidence="14">
    <location>
        <begin position="64"/>
        <end position="67"/>
    </location>
    <ligand>
        <name>substrate</name>
    </ligand>
</feature>
<comment type="pathway">
    <text evidence="3 16">Carbohydrate degradation; glycolysis; pyruvate from D-glyceraldehyde 3-phosphate: step 2/5.</text>
</comment>
<dbReference type="PROSITE" id="PS00111">
    <property type="entry name" value="PGLYCERATE_KINASE"/>
    <property type="match status" value="1"/>
</dbReference>
<comment type="catalytic activity">
    <reaction evidence="1 16">
        <text>(2R)-3-phosphoglycerate + ATP = (2R)-3-phospho-glyceroyl phosphate + ADP</text>
        <dbReference type="Rhea" id="RHEA:14801"/>
        <dbReference type="ChEBI" id="CHEBI:30616"/>
        <dbReference type="ChEBI" id="CHEBI:57604"/>
        <dbReference type="ChEBI" id="CHEBI:58272"/>
        <dbReference type="ChEBI" id="CHEBI:456216"/>
        <dbReference type="EC" id="2.7.2.3"/>
    </reaction>
</comment>
<evidence type="ECO:0000256" key="7">
    <source>
        <dbReference type="ARBA" id="ARBA00022679"/>
    </source>
</evidence>
<gene>
    <name evidence="18" type="ORF">EGYM00392_LOCUS19418</name>
</gene>
<dbReference type="Gene3D" id="3.40.50.1260">
    <property type="entry name" value="Phosphoglycerate kinase, N-terminal domain"/>
    <property type="match status" value="3"/>
</dbReference>
<evidence type="ECO:0000256" key="14">
    <source>
        <dbReference type="PIRSR" id="PIRSR000724-1"/>
    </source>
</evidence>
<dbReference type="CDD" id="cd00318">
    <property type="entry name" value="Phosphoglycerate_kinase"/>
    <property type="match status" value="1"/>
</dbReference>
<evidence type="ECO:0000256" key="11">
    <source>
        <dbReference type="ARBA" id="ARBA00022840"/>
    </source>
</evidence>
<feature type="binding site" evidence="14">
    <location>
        <position position="189"/>
    </location>
    <ligand>
        <name>(2R)-3-phosphoglycerate</name>
        <dbReference type="ChEBI" id="CHEBI:58272"/>
    </ligand>
</feature>
<evidence type="ECO:0000256" key="5">
    <source>
        <dbReference type="ARBA" id="ARBA00011245"/>
    </source>
</evidence>
<keyword evidence="7 16" id="KW-0808">Transferase</keyword>
<keyword evidence="13" id="KW-0324">Glycolysis</keyword>
<dbReference type="PIRSF" id="PIRSF000724">
    <property type="entry name" value="Pgk"/>
    <property type="match status" value="1"/>
</dbReference>
<keyword evidence="9" id="KW-0547">Nucleotide-binding</keyword>
<dbReference type="InterPro" id="IPR015824">
    <property type="entry name" value="Phosphoglycerate_kinase_N"/>
</dbReference>
<dbReference type="EC" id="2.7.2.3" evidence="6 16"/>
<reference evidence="18" key="1">
    <citation type="submission" date="2021-01" db="EMBL/GenBank/DDBJ databases">
        <authorList>
            <person name="Corre E."/>
            <person name="Pelletier E."/>
            <person name="Niang G."/>
            <person name="Scheremetjew M."/>
            <person name="Finn R."/>
            <person name="Kale V."/>
            <person name="Holt S."/>
            <person name="Cochrane G."/>
            <person name="Meng A."/>
            <person name="Brown T."/>
            <person name="Cohen L."/>
        </authorList>
    </citation>
    <scope>NUCLEOTIDE SEQUENCE</scope>
    <source>
        <strain evidence="18">NIES-381</strain>
    </source>
</reference>
<comment type="similarity">
    <text evidence="4 16">Belongs to the phosphoglycerate kinase family.</text>
</comment>
<keyword evidence="11 15" id="KW-0067">ATP-binding</keyword>
<organism evidence="18">
    <name type="scientific">Eutreptiella gymnastica</name>
    <dbReference type="NCBI Taxonomy" id="73025"/>
    <lineage>
        <taxon>Eukaryota</taxon>
        <taxon>Discoba</taxon>
        <taxon>Euglenozoa</taxon>
        <taxon>Euglenida</taxon>
        <taxon>Spirocuta</taxon>
        <taxon>Euglenophyceae</taxon>
        <taxon>Eutreptiales</taxon>
        <taxon>Eutreptiaceae</taxon>
        <taxon>Eutreptiella</taxon>
    </lineage>
</organism>
<feature type="binding site" evidence="14">
    <location>
        <begin position="24"/>
        <end position="26"/>
    </location>
    <ligand>
        <name>substrate</name>
    </ligand>
</feature>
<dbReference type="PANTHER" id="PTHR11406">
    <property type="entry name" value="PHOSPHOGLYCERATE KINASE"/>
    <property type="match status" value="1"/>
</dbReference>
<dbReference type="GO" id="GO:0005829">
    <property type="term" value="C:cytosol"/>
    <property type="evidence" value="ECO:0007669"/>
    <property type="project" value="TreeGrafter"/>
</dbReference>
<feature type="binding site" evidence="14">
    <location>
        <position position="123"/>
    </location>
    <ligand>
        <name>(2R)-3-phosphoglycerate</name>
        <dbReference type="ChEBI" id="CHEBI:58272"/>
    </ligand>
</feature>
<evidence type="ECO:0000313" key="18">
    <source>
        <dbReference type="EMBL" id="CAD9008324.1"/>
    </source>
</evidence>
<dbReference type="GO" id="GO:0005524">
    <property type="term" value="F:ATP binding"/>
    <property type="evidence" value="ECO:0007669"/>
    <property type="project" value="UniProtKB-KW"/>
</dbReference>
<dbReference type="SUPFAM" id="SSF53748">
    <property type="entry name" value="Phosphoglycerate kinase"/>
    <property type="match status" value="1"/>
</dbReference>
<feature type="binding site" evidence="15">
    <location>
        <position position="365"/>
    </location>
    <ligand>
        <name>ATP</name>
        <dbReference type="ChEBI" id="CHEBI:30616"/>
    </ligand>
</feature>
<evidence type="ECO:0000256" key="2">
    <source>
        <dbReference type="ARBA" id="ARBA00001946"/>
    </source>
</evidence>
<comment type="subunit">
    <text evidence="5 17">Monomer.</text>
</comment>
<sequence length="438" mass="46537">MAGLVKKTIADVDVKGKRVLMRVDFNVPQDDSGAITNPQRIVGALPTIQMALDGGAKAVILMSHLGRPDGQPNPKMTLKPVSEKLAELIGKPVTFLADCVGPEVEAACADPAEGSIILLENLRWHVEEEGKGIKHEAGCPGAKCEKKAPSKGEKCEKFKATAEETAAFRDSLAKLGDVYVNDAFGTAHRAHSSMVGMQGKMPCVAGKLMSLELDAFSQVLDADKVQRPLTAIVGGAKISDKILVIENLIDKADKLIACGGMAYTFMKIAYGMEIGKSLFDKNGAELVPKLMEKAKAKGVEIVLPCDWKCGQDFKNDQETQFVTKEQGIPEGWEGMDCGPASMELFRETVLSSKTVIWNGPAGVFEFDNFSAGTKSLLEAVAELTQKGGKGIIGGGDSATAAAKWNMEDQVHFVSTGGGASLELLEGKVLPGLAALDDK</sequence>
<evidence type="ECO:0000256" key="9">
    <source>
        <dbReference type="ARBA" id="ARBA00022741"/>
    </source>
</evidence>
<dbReference type="GO" id="GO:0006096">
    <property type="term" value="P:glycolytic process"/>
    <property type="evidence" value="ECO:0007669"/>
    <property type="project" value="UniProtKB-UniPathway"/>
</dbReference>
<feature type="binding site" evidence="15">
    <location>
        <position position="241"/>
    </location>
    <ligand>
        <name>ATP</name>
        <dbReference type="ChEBI" id="CHEBI:30616"/>
    </ligand>
</feature>
<evidence type="ECO:0000256" key="3">
    <source>
        <dbReference type="ARBA" id="ARBA00004838"/>
    </source>
</evidence>
<proteinExistence type="inferred from homology"/>
<protein>
    <recommendedName>
        <fullName evidence="6 16">Phosphoglycerate kinase</fullName>
        <ecNumber evidence="6 16">2.7.2.3</ecNumber>
    </recommendedName>
</protein>
<dbReference type="GO" id="GO:0006094">
    <property type="term" value="P:gluconeogenesis"/>
    <property type="evidence" value="ECO:0007669"/>
    <property type="project" value="TreeGrafter"/>
</dbReference>
<feature type="binding site" evidence="15">
    <location>
        <position position="334"/>
    </location>
    <ligand>
        <name>ATP</name>
        <dbReference type="ChEBI" id="CHEBI:30616"/>
    </ligand>
</feature>
<feature type="binding site" evidence="14">
    <location>
        <position position="40"/>
    </location>
    <ligand>
        <name>(2R)-3-phosphoglycerate</name>
        <dbReference type="ChEBI" id="CHEBI:58272"/>
    </ligand>
</feature>
<dbReference type="HAMAP" id="MF_00145">
    <property type="entry name" value="Phosphoglyc_kinase"/>
    <property type="match status" value="1"/>
</dbReference>
<comment type="cofactor">
    <cofactor evidence="2">
        <name>Mg(2+)</name>
        <dbReference type="ChEBI" id="CHEBI:18420"/>
    </cofactor>
</comment>
<keyword evidence="12" id="KW-0460">Magnesium</keyword>
<evidence type="ECO:0000256" key="17">
    <source>
        <dbReference type="RuleBase" id="RU000696"/>
    </source>
</evidence>
<dbReference type="GO" id="GO:0004618">
    <property type="term" value="F:phosphoglycerate kinase activity"/>
    <property type="evidence" value="ECO:0007669"/>
    <property type="project" value="UniProtKB-EC"/>
</dbReference>
<dbReference type="AlphaFoldDB" id="A0A7S1ICQ5"/>
<dbReference type="PRINTS" id="PR00477">
    <property type="entry name" value="PHGLYCKINASE"/>
</dbReference>
<dbReference type="GO" id="GO:0046872">
    <property type="term" value="F:metal ion binding"/>
    <property type="evidence" value="ECO:0007669"/>
    <property type="project" value="UniProtKB-KW"/>
</dbReference>
<evidence type="ECO:0000256" key="10">
    <source>
        <dbReference type="ARBA" id="ARBA00022777"/>
    </source>
</evidence>
<name>A0A7S1ICQ5_9EUGL</name>
<dbReference type="PANTHER" id="PTHR11406:SF0">
    <property type="entry name" value="PHOSPHOGLYCERATE KINASE"/>
    <property type="match status" value="1"/>
</dbReference>
<evidence type="ECO:0000256" key="8">
    <source>
        <dbReference type="ARBA" id="ARBA00022723"/>
    </source>
</evidence>
<dbReference type="UniPathway" id="UPA00109">
    <property type="reaction ID" value="UER00185"/>
</dbReference>
<evidence type="ECO:0000256" key="16">
    <source>
        <dbReference type="RuleBase" id="RU000532"/>
    </source>
</evidence>
<dbReference type="GO" id="GO:0043531">
    <property type="term" value="F:ADP binding"/>
    <property type="evidence" value="ECO:0007669"/>
    <property type="project" value="TreeGrafter"/>
</dbReference>
<dbReference type="FunFam" id="3.40.50.1260:FF:000019">
    <property type="entry name" value="Phosphoglycerate kinase 1"/>
    <property type="match status" value="1"/>
</dbReference>
<evidence type="ECO:0000256" key="15">
    <source>
        <dbReference type="PIRSR" id="PIRSR000724-2"/>
    </source>
</evidence>
<keyword evidence="8" id="KW-0479">Metal-binding</keyword>
<evidence type="ECO:0000256" key="13">
    <source>
        <dbReference type="ARBA" id="ARBA00023152"/>
    </source>
</evidence>
<evidence type="ECO:0000256" key="6">
    <source>
        <dbReference type="ARBA" id="ARBA00013061"/>
    </source>
</evidence>
<dbReference type="InterPro" id="IPR036043">
    <property type="entry name" value="Phosphoglycerate_kinase_sf"/>
</dbReference>
<dbReference type="InterPro" id="IPR015911">
    <property type="entry name" value="Phosphoglycerate_kinase_CS"/>
</dbReference>
<accession>A0A7S1ICQ5</accession>